<dbReference type="EMBL" id="CM001748">
    <property type="protein sequence ID" value="KJB60657.1"/>
    <property type="molecule type" value="Genomic_DNA"/>
</dbReference>
<protein>
    <recommendedName>
        <fullName evidence="3">Retrotransposon gag domain-containing protein</fullName>
    </recommendedName>
</protein>
<sequence length="108" mass="12000">MSLRYSLYSQKKGDQNMRDYLRELKLIKDNLGICGEKISDAEHIATILNGLPSEFDSMVTLITTSRQAYDVLDLSSMLIDLEARQKLGAMVGLFSVNLVTSQSTSHGV</sequence>
<organism evidence="1 2">
    <name type="scientific">Gossypium raimondii</name>
    <name type="common">Peruvian cotton</name>
    <name type="synonym">Gossypium klotzschianum subsp. raimondii</name>
    <dbReference type="NCBI Taxonomy" id="29730"/>
    <lineage>
        <taxon>Eukaryota</taxon>
        <taxon>Viridiplantae</taxon>
        <taxon>Streptophyta</taxon>
        <taxon>Embryophyta</taxon>
        <taxon>Tracheophyta</taxon>
        <taxon>Spermatophyta</taxon>
        <taxon>Magnoliopsida</taxon>
        <taxon>eudicotyledons</taxon>
        <taxon>Gunneridae</taxon>
        <taxon>Pentapetalae</taxon>
        <taxon>rosids</taxon>
        <taxon>malvids</taxon>
        <taxon>Malvales</taxon>
        <taxon>Malvaceae</taxon>
        <taxon>Malvoideae</taxon>
        <taxon>Gossypium</taxon>
    </lineage>
</organism>
<dbReference type="Pfam" id="PF14223">
    <property type="entry name" value="Retrotran_gag_2"/>
    <property type="match status" value="1"/>
</dbReference>
<evidence type="ECO:0000313" key="2">
    <source>
        <dbReference type="Proteomes" id="UP000032304"/>
    </source>
</evidence>
<dbReference type="Gramene" id="KJB60657">
    <property type="protein sequence ID" value="KJB60657"/>
    <property type="gene ID" value="B456_009G317900"/>
</dbReference>
<gene>
    <name evidence="1" type="ORF">B456_009G317900</name>
</gene>
<dbReference type="Gramene" id="KJB60658">
    <property type="protein sequence ID" value="KJB60658"/>
    <property type="gene ID" value="B456_009G317900"/>
</dbReference>
<dbReference type="EMBL" id="CM001748">
    <property type="protein sequence ID" value="KJB60658.1"/>
    <property type="molecule type" value="Genomic_DNA"/>
</dbReference>
<reference evidence="1 2" key="1">
    <citation type="journal article" date="2012" name="Nature">
        <title>Repeated polyploidization of Gossypium genomes and the evolution of spinnable cotton fibres.</title>
        <authorList>
            <person name="Paterson A.H."/>
            <person name="Wendel J.F."/>
            <person name="Gundlach H."/>
            <person name="Guo H."/>
            <person name="Jenkins J."/>
            <person name="Jin D."/>
            <person name="Llewellyn D."/>
            <person name="Showmaker K.C."/>
            <person name="Shu S."/>
            <person name="Udall J."/>
            <person name="Yoo M.J."/>
            <person name="Byers R."/>
            <person name="Chen W."/>
            <person name="Doron-Faigenboim A."/>
            <person name="Duke M.V."/>
            <person name="Gong L."/>
            <person name="Grimwood J."/>
            <person name="Grover C."/>
            <person name="Grupp K."/>
            <person name="Hu G."/>
            <person name="Lee T.H."/>
            <person name="Li J."/>
            <person name="Lin L."/>
            <person name="Liu T."/>
            <person name="Marler B.S."/>
            <person name="Page J.T."/>
            <person name="Roberts A.W."/>
            <person name="Romanel E."/>
            <person name="Sanders W.S."/>
            <person name="Szadkowski E."/>
            <person name="Tan X."/>
            <person name="Tang H."/>
            <person name="Xu C."/>
            <person name="Wang J."/>
            <person name="Wang Z."/>
            <person name="Zhang D."/>
            <person name="Zhang L."/>
            <person name="Ashrafi H."/>
            <person name="Bedon F."/>
            <person name="Bowers J.E."/>
            <person name="Brubaker C.L."/>
            <person name="Chee P.W."/>
            <person name="Das S."/>
            <person name="Gingle A.R."/>
            <person name="Haigler C.H."/>
            <person name="Harker D."/>
            <person name="Hoffmann L.V."/>
            <person name="Hovav R."/>
            <person name="Jones D.C."/>
            <person name="Lemke C."/>
            <person name="Mansoor S."/>
            <person name="ur Rahman M."/>
            <person name="Rainville L.N."/>
            <person name="Rambani A."/>
            <person name="Reddy U.K."/>
            <person name="Rong J.K."/>
            <person name="Saranga Y."/>
            <person name="Scheffler B.E."/>
            <person name="Scheffler J.A."/>
            <person name="Stelly D.M."/>
            <person name="Triplett B.A."/>
            <person name="Van Deynze A."/>
            <person name="Vaslin M.F."/>
            <person name="Waghmare V.N."/>
            <person name="Walford S.A."/>
            <person name="Wright R.J."/>
            <person name="Zaki E.A."/>
            <person name="Zhang T."/>
            <person name="Dennis E.S."/>
            <person name="Mayer K.F."/>
            <person name="Peterson D.G."/>
            <person name="Rokhsar D.S."/>
            <person name="Wang X."/>
            <person name="Schmutz J."/>
        </authorList>
    </citation>
    <scope>NUCLEOTIDE SEQUENCE [LARGE SCALE GENOMIC DNA]</scope>
</reference>
<accession>A0A0D2SBT0</accession>
<dbReference type="AlphaFoldDB" id="A0A0D2SBT0"/>
<proteinExistence type="predicted"/>
<evidence type="ECO:0000313" key="1">
    <source>
        <dbReference type="EMBL" id="KJB60658.1"/>
    </source>
</evidence>
<dbReference type="Proteomes" id="UP000032304">
    <property type="component" value="Chromosome 9"/>
</dbReference>
<dbReference type="PANTHER" id="PTHR47481">
    <property type="match status" value="1"/>
</dbReference>
<evidence type="ECO:0008006" key="3">
    <source>
        <dbReference type="Google" id="ProtNLM"/>
    </source>
</evidence>
<name>A0A0D2SBT0_GOSRA</name>
<keyword evidence="2" id="KW-1185">Reference proteome</keyword>
<dbReference type="PANTHER" id="PTHR47481:SF30">
    <property type="entry name" value="CCHC-TYPE DOMAIN-CONTAINING PROTEIN"/>
    <property type="match status" value="1"/>
</dbReference>
<dbReference type="OMA" id="KVIGCRY"/>